<dbReference type="AlphaFoldDB" id="A0A9N9YZ32"/>
<accession>A0A9N9YZ32</accession>
<feature type="transmembrane region" description="Helical" evidence="1">
    <location>
        <begin position="365"/>
        <end position="383"/>
    </location>
</feature>
<organism evidence="2 3">
    <name type="scientific">Clonostachys solani</name>
    <dbReference type="NCBI Taxonomy" id="160281"/>
    <lineage>
        <taxon>Eukaryota</taxon>
        <taxon>Fungi</taxon>
        <taxon>Dikarya</taxon>
        <taxon>Ascomycota</taxon>
        <taxon>Pezizomycotina</taxon>
        <taxon>Sordariomycetes</taxon>
        <taxon>Hypocreomycetidae</taxon>
        <taxon>Hypocreales</taxon>
        <taxon>Bionectriaceae</taxon>
        <taxon>Clonostachys</taxon>
    </lineage>
</organism>
<keyword evidence="1" id="KW-0812">Transmembrane</keyword>
<reference evidence="2" key="1">
    <citation type="submission" date="2021-10" db="EMBL/GenBank/DDBJ databases">
        <authorList>
            <person name="Piombo E."/>
        </authorList>
    </citation>
    <scope>NUCLEOTIDE SEQUENCE</scope>
</reference>
<sequence>YMGRRILALFGERVTMQFLSQAMGFADCVLLAMAPLGILTIIVSAIRVKGPPWLKSIIGRARENLSTAEIELMSSTSREVCELWNGLNLVRCQGSAEIWQFICLIPDSVKSGGDKHPQHEVEIKSLRDMLEEKVLVNQAHDGPRDLDREIPRDRLVDRAKGEPKITIVRDMTTNAAPNISLNSHDSRRMETTVWAVISILVQLGVLAFYCCTIYYQPWKHRFSKNDKQVVWYAFPAVAAGTIVLVLGLLICAFVVEQSTREDRYKTMNSDKIRMVWLQKHKTVNDQVFNSFAIYPSSGPEQHTFITSHRKDEQGQPDEPKKKGSLGSTTLAKFTAVLQSLETLTTLGTFLSLLGFFFQFTGIRAMNWRASLVQLGAIILMTILRSWVRRGFSRAPGSTPLVPGFELDWFALSLVHPYNERWMGSTISDNSSRSKAL</sequence>
<keyword evidence="3" id="KW-1185">Reference proteome</keyword>
<feature type="transmembrane region" description="Helical" evidence="1">
    <location>
        <begin position="22"/>
        <end position="46"/>
    </location>
</feature>
<evidence type="ECO:0000313" key="3">
    <source>
        <dbReference type="Proteomes" id="UP000775872"/>
    </source>
</evidence>
<keyword evidence="1" id="KW-0472">Membrane</keyword>
<feature type="transmembrane region" description="Helical" evidence="1">
    <location>
        <begin position="340"/>
        <end position="359"/>
    </location>
</feature>
<feature type="transmembrane region" description="Helical" evidence="1">
    <location>
        <begin position="229"/>
        <end position="255"/>
    </location>
</feature>
<dbReference type="Proteomes" id="UP000775872">
    <property type="component" value="Unassembled WGS sequence"/>
</dbReference>
<feature type="non-terminal residue" evidence="2">
    <location>
        <position position="436"/>
    </location>
</feature>
<evidence type="ECO:0000313" key="2">
    <source>
        <dbReference type="EMBL" id="CAH0045102.1"/>
    </source>
</evidence>
<name>A0A9N9YZ32_9HYPO</name>
<evidence type="ECO:0000256" key="1">
    <source>
        <dbReference type="SAM" id="Phobius"/>
    </source>
</evidence>
<dbReference type="OrthoDB" id="194358at2759"/>
<protein>
    <submittedName>
        <fullName evidence="2">Uncharacterized protein</fullName>
    </submittedName>
</protein>
<gene>
    <name evidence="2" type="ORF">CSOL1703_00010845</name>
</gene>
<dbReference type="EMBL" id="CABFOC020000011">
    <property type="protein sequence ID" value="CAH0045102.1"/>
    <property type="molecule type" value="Genomic_DNA"/>
</dbReference>
<keyword evidence="1" id="KW-1133">Transmembrane helix</keyword>
<feature type="transmembrane region" description="Helical" evidence="1">
    <location>
        <begin position="193"/>
        <end position="217"/>
    </location>
</feature>
<feature type="non-terminal residue" evidence="2">
    <location>
        <position position="1"/>
    </location>
</feature>
<proteinExistence type="predicted"/>
<comment type="caution">
    <text evidence="2">The sequence shown here is derived from an EMBL/GenBank/DDBJ whole genome shotgun (WGS) entry which is preliminary data.</text>
</comment>